<evidence type="ECO:0000256" key="1">
    <source>
        <dbReference type="ARBA" id="ARBA00001974"/>
    </source>
</evidence>
<evidence type="ECO:0000256" key="2">
    <source>
        <dbReference type="ARBA" id="ARBA00022630"/>
    </source>
</evidence>
<dbReference type="InterPro" id="IPR050416">
    <property type="entry name" value="FAD-linked_Oxidoreductase"/>
</dbReference>
<evidence type="ECO:0000256" key="3">
    <source>
        <dbReference type="ARBA" id="ARBA00022827"/>
    </source>
</evidence>
<comment type="cofactor">
    <cofactor evidence="1">
        <name>FAD</name>
        <dbReference type="ChEBI" id="CHEBI:57692"/>
    </cofactor>
</comment>
<evidence type="ECO:0000313" key="6">
    <source>
        <dbReference type="EMBL" id="KOG89314.1"/>
    </source>
</evidence>
<dbReference type="InterPro" id="IPR012951">
    <property type="entry name" value="BBE"/>
</dbReference>
<evidence type="ECO:0000259" key="5">
    <source>
        <dbReference type="Pfam" id="PF08031"/>
    </source>
</evidence>
<dbReference type="Gene3D" id="3.30.465.10">
    <property type="match status" value="1"/>
</dbReference>
<dbReference type="Gene3D" id="3.40.462.20">
    <property type="match status" value="1"/>
</dbReference>
<dbReference type="PANTHER" id="PTHR42973:SF39">
    <property type="entry name" value="FAD-BINDING PCMH-TYPE DOMAIN-CONTAINING PROTEIN"/>
    <property type="match status" value="1"/>
</dbReference>
<keyword evidence="4" id="KW-0560">Oxidoreductase</keyword>
<dbReference type="Proteomes" id="UP000037020">
    <property type="component" value="Unassembled WGS sequence"/>
</dbReference>
<gene>
    <name evidence="6" type="ORF">ADK38_14980</name>
</gene>
<feature type="domain" description="Berberine/berberine-like" evidence="5">
    <location>
        <begin position="126"/>
        <end position="170"/>
    </location>
</feature>
<evidence type="ECO:0000313" key="7">
    <source>
        <dbReference type="Proteomes" id="UP000037020"/>
    </source>
</evidence>
<reference evidence="6 7" key="1">
    <citation type="submission" date="2015-07" db="EMBL/GenBank/DDBJ databases">
        <authorList>
            <person name="Ju K.-S."/>
            <person name="Doroghazi J.R."/>
            <person name="Metcalf W.W."/>
        </authorList>
    </citation>
    <scope>NUCLEOTIDE SEQUENCE [LARGE SCALE GENOMIC DNA]</scope>
    <source>
        <strain evidence="6 7">NRRL B-3589</strain>
    </source>
</reference>
<feature type="non-terminal residue" evidence="6">
    <location>
        <position position="1"/>
    </location>
</feature>
<accession>A0ABR5J7A9</accession>
<dbReference type="PANTHER" id="PTHR42973">
    <property type="entry name" value="BINDING OXIDOREDUCTASE, PUTATIVE (AFU_ORTHOLOGUE AFUA_1G17690)-RELATED"/>
    <property type="match status" value="1"/>
</dbReference>
<evidence type="ECO:0000256" key="4">
    <source>
        <dbReference type="ARBA" id="ARBA00023002"/>
    </source>
</evidence>
<dbReference type="InterPro" id="IPR016169">
    <property type="entry name" value="FAD-bd_PCMH_sub2"/>
</dbReference>
<sequence length="200" mass="21973">DQVVEPMPFIQAVDTVELLQGEAAAADQVRAQGSSAIIGGPLDGAAIATLQQFLTDPPSHRSEVAVYGMGGAIARPARTDTAFVHRTGLMAFEYRTDWDRSEDDAKNLAWIKALRHAMAPHTTGAAYVNTIDLALENWLWAYYEENLPRLIEVKRRYDPGDVFHHPHSIPLTVTEADIARYGIPEAVAARLRAAGLTDRQ</sequence>
<keyword evidence="2" id="KW-0285">Flavoprotein</keyword>
<keyword evidence="7" id="KW-1185">Reference proteome</keyword>
<proteinExistence type="predicted"/>
<protein>
    <recommendedName>
        <fullName evidence="5">Berberine/berberine-like domain-containing protein</fullName>
    </recommendedName>
</protein>
<organism evidence="6 7">
    <name type="scientific">Streptomyces varsoviensis</name>
    <dbReference type="NCBI Taxonomy" id="67373"/>
    <lineage>
        <taxon>Bacteria</taxon>
        <taxon>Bacillati</taxon>
        <taxon>Actinomycetota</taxon>
        <taxon>Actinomycetes</taxon>
        <taxon>Kitasatosporales</taxon>
        <taxon>Streptomycetaceae</taxon>
        <taxon>Streptomyces</taxon>
    </lineage>
</organism>
<comment type="caution">
    <text evidence="6">The sequence shown here is derived from an EMBL/GenBank/DDBJ whole genome shotgun (WGS) entry which is preliminary data.</text>
</comment>
<dbReference type="EMBL" id="LGUT01001257">
    <property type="protein sequence ID" value="KOG89314.1"/>
    <property type="molecule type" value="Genomic_DNA"/>
</dbReference>
<name>A0ABR5J7A9_9ACTN</name>
<dbReference type="Pfam" id="PF08031">
    <property type="entry name" value="BBE"/>
    <property type="match status" value="1"/>
</dbReference>
<keyword evidence="3" id="KW-0274">FAD</keyword>